<keyword evidence="6 8" id="KW-0732">Signal</keyword>
<accession>A0ABQ8EWI4</accession>
<evidence type="ECO:0000256" key="3">
    <source>
        <dbReference type="ARBA" id="ARBA00011245"/>
    </source>
</evidence>
<protein>
    <recommendedName>
        <fullName evidence="4">Phosphatidylglycerol/phosphatidylinositol transfer protein</fullName>
    </recommendedName>
</protein>
<dbReference type="InterPro" id="IPR014756">
    <property type="entry name" value="Ig_E-set"/>
</dbReference>
<keyword evidence="11" id="KW-1185">Reference proteome</keyword>
<feature type="chain" id="PRO_5046103415" description="Phosphatidylglycerol/phosphatidylinositol transfer protein" evidence="8">
    <location>
        <begin position="17"/>
        <end position="199"/>
    </location>
</feature>
<evidence type="ECO:0000256" key="4">
    <source>
        <dbReference type="ARBA" id="ARBA00016056"/>
    </source>
</evidence>
<comment type="subunit">
    <text evidence="3">Monomer.</text>
</comment>
<evidence type="ECO:0000313" key="11">
    <source>
        <dbReference type="Proteomes" id="UP001648503"/>
    </source>
</evidence>
<dbReference type="PANTHER" id="PTHR11306">
    <property type="entry name" value="NIEMANN PICK TYPE C2 PROTEIN NPC2-RELATED"/>
    <property type="match status" value="1"/>
</dbReference>
<name>A0ABQ8EWI4_9FUNG</name>
<evidence type="ECO:0000256" key="1">
    <source>
        <dbReference type="ARBA" id="ARBA00002053"/>
    </source>
</evidence>
<feature type="domain" description="MD-2-related lipid-recognition" evidence="9">
    <location>
        <begin position="77"/>
        <end position="197"/>
    </location>
</feature>
<keyword evidence="7" id="KW-0445">Lipid transport</keyword>
<evidence type="ECO:0000259" key="9">
    <source>
        <dbReference type="SMART" id="SM00737"/>
    </source>
</evidence>
<comment type="caution">
    <text evidence="10">The sequence shown here is derived from an EMBL/GenBank/DDBJ whole genome shotgun (WGS) entry which is preliminary data.</text>
</comment>
<sequence>MRTLLFSLALITTLHCASLSVVAINAPLVQIPLFAPETDVQNDNLLTTAPTVEVSGLSRFAPSAWFAAQNQDTLDSATNCGVEGDILTLSRFELSPDPPQRGNPLNILLDGLLSEPVGKGAVAQVTVKLGFIQIIDHPYDLCDQVSAVDLECPIPAGPISVKKAFDIPHELPPGHYRINVNVHTADERHIGCLSADFRM</sequence>
<dbReference type="EMBL" id="JAFCIX010000553">
    <property type="protein sequence ID" value="KAH6587760.1"/>
    <property type="molecule type" value="Genomic_DNA"/>
</dbReference>
<dbReference type="InterPro" id="IPR039670">
    <property type="entry name" value="NPC2-like"/>
</dbReference>
<dbReference type="InterPro" id="IPR036846">
    <property type="entry name" value="GM2-AP_sf"/>
</dbReference>
<comment type="function">
    <text evidence="1">Catalyzes the intermembrane transfer of phosphatidylglycerol and phosphatidylinositol.</text>
</comment>
<dbReference type="SUPFAM" id="SSF81296">
    <property type="entry name" value="E set domains"/>
    <property type="match status" value="1"/>
</dbReference>
<dbReference type="PANTHER" id="PTHR11306:SF0">
    <property type="entry name" value="PHOSPHATIDYLGLYCEROL_PHOSPHATIDYLINOSITOL TRANSFER PROTEIN"/>
    <property type="match status" value="1"/>
</dbReference>
<dbReference type="SMART" id="SM00737">
    <property type="entry name" value="ML"/>
    <property type="match status" value="1"/>
</dbReference>
<comment type="similarity">
    <text evidence="2">Belongs to the NPC2 family.</text>
</comment>
<evidence type="ECO:0000313" key="10">
    <source>
        <dbReference type="EMBL" id="KAH6587760.1"/>
    </source>
</evidence>
<feature type="signal peptide" evidence="8">
    <location>
        <begin position="1"/>
        <end position="16"/>
    </location>
</feature>
<evidence type="ECO:0000256" key="7">
    <source>
        <dbReference type="ARBA" id="ARBA00023055"/>
    </source>
</evidence>
<evidence type="ECO:0000256" key="5">
    <source>
        <dbReference type="ARBA" id="ARBA00022448"/>
    </source>
</evidence>
<keyword evidence="5" id="KW-0813">Transport</keyword>
<organism evidence="10 11">
    <name type="scientific">Batrachochytrium salamandrivorans</name>
    <dbReference type="NCBI Taxonomy" id="1357716"/>
    <lineage>
        <taxon>Eukaryota</taxon>
        <taxon>Fungi</taxon>
        <taxon>Fungi incertae sedis</taxon>
        <taxon>Chytridiomycota</taxon>
        <taxon>Chytridiomycota incertae sedis</taxon>
        <taxon>Chytridiomycetes</taxon>
        <taxon>Rhizophydiales</taxon>
        <taxon>Rhizophydiales incertae sedis</taxon>
        <taxon>Batrachochytrium</taxon>
    </lineage>
</organism>
<evidence type="ECO:0000256" key="2">
    <source>
        <dbReference type="ARBA" id="ARBA00006370"/>
    </source>
</evidence>
<gene>
    <name evidence="10" type="ORF">BASA50_011151</name>
</gene>
<evidence type="ECO:0000256" key="6">
    <source>
        <dbReference type="ARBA" id="ARBA00022729"/>
    </source>
</evidence>
<proteinExistence type="inferred from homology"/>
<dbReference type="Gene3D" id="2.70.220.10">
    <property type="entry name" value="Ganglioside GM2 activator"/>
    <property type="match status" value="1"/>
</dbReference>
<dbReference type="Proteomes" id="UP001648503">
    <property type="component" value="Unassembled WGS sequence"/>
</dbReference>
<evidence type="ECO:0000256" key="8">
    <source>
        <dbReference type="SAM" id="SignalP"/>
    </source>
</evidence>
<reference evidence="10 11" key="1">
    <citation type="submission" date="2021-02" db="EMBL/GenBank/DDBJ databases">
        <title>Variation within the Batrachochytrium salamandrivorans European outbreak.</title>
        <authorList>
            <person name="Kelly M."/>
            <person name="Pasmans F."/>
            <person name="Shea T.P."/>
            <person name="Munoz J.F."/>
            <person name="Carranza S."/>
            <person name="Cuomo C.A."/>
            <person name="Martel A."/>
        </authorList>
    </citation>
    <scope>NUCLEOTIDE SEQUENCE [LARGE SCALE GENOMIC DNA]</scope>
    <source>
        <strain evidence="10 11">AMFP18/2</strain>
    </source>
</reference>
<dbReference type="InterPro" id="IPR003172">
    <property type="entry name" value="ML_dom"/>
</dbReference>
<dbReference type="Pfam" id="PF02221">
    <property type="entry name" value="E1_DerP2_DerF2"/>
    <property type="match status" value="1"/>
</dbReference>